<dbReference type="SUPFAM" id="SSF54909">
    <property type="entry name" value="Dimeric alpha+beta barrel"/>
    <property type="match status" value="1"/>
</dbReference>
<keyword evidence="1" id="KW-0560">Oxidoreductase</keyword>
<dbReference type="AlphaFoldDB" id="A0A1I2AY12"/>
<name>A0A1I2AY12_9BURK</name>
<dbReference type="Gene3D" id="3.30.70.100">
    <property type="match status" value="1"/>
</dbReference>
<protein>
    <submittedName>
        <fullName evidence="1">Quinol monooxygenase YgiN</fullName>
    </submittedName>
</protein>
<accession>A0A1I2AY12</accession>
<proteinExistence type="predicted"/>
<dbReference type="GO" id="GO:0004497">
    <property type="term" value="F:monooxygenase activity"/>
    <property type="evidence" value="ECO:0007669"/>
    <property type="project" value="UniProtKB-KW"/>
</dbReference>
<evidence type="ECO:0000313" key="2">
    <source>
        <dbReference type="Proteomes" id="UP000199119"/>
    </source>
</evidence>
<organism evidence="1 2">
    <name type="scientific">Paracidovorax wautersii</name>
    <dbReference type="NCBI Taxonomy" id="1177982"/>
    <lineage>
        <taxon>Bacteria</taxon>
        <taxon>Pseudomonadati</taxon>
        <taxon>Pseudomonadota</taxon>
        <taxon>Betaproteobacteria</taxon>
        <taxon>Burkholderiales</taxon>
        <taxon>Comamonadaceae</taxon>
        <taxon>Paracidovorax</taxon>
    </lineage>
</organism>
<evidence type="ECO:0000313" key="1">
    <source>
        <dbReference type="EMBL" id="SFE47780.1"/>
    </source>
</evidence>
<gene>
    <name evidence="1" type="ORF">SAMN04489711_102245</name>
</gene>
<keyword evidence="2" id="KW-1185">Reference proteome</keyword>
<keyword evidence="1" id="KW-0503">Monooxygenase</keyword>
<dbReference type="STRING" id="1177982.SAMN04489711_102245"/>
<reference evidence="2" key="1">
    <citation type="submission" date="2016-10" db="EMBL/GenBank/DDBJ databases">
        <authorList>
            <person name="Varghese N."/>
            <person name="Submissions S."/>
        </authorList>
    </citation>
    <scope>NUCLEOTIDE SEQUENCE [LARGE SCALE GENOMIC DNA]</scope>
    <source>
        <strain evidence="2">DSM 27981</strain>
    </source>
</reference>
<dbReference type="InterPro" id="IPR011008">
    <property type="entry name" value="Dimeric_a/b-barrel"/>
</dbReference>
<dbReference type="EMBL" id="FONX01000002">
    <property type="protein sequence ID" value="SFE47780.1"/>
    <property type="molecule type" value="Genomic_DNA"/>
</dbReference>
<dbReference type="Proteomes" id="UP000199119">
    <property type="component" value="Unassembled WGS sequence"/>
</dbReference>
<sequence>MSSSSQSLTAASAQGKKAQALNHGLLVTLDAKAGKQDQVATLLSNALNAAARESGTVTWYAYRITDTKFGIFDTFVDEHSRHAHLQGDIARALEQVGADVLDGAPQIQPISIVAAKI</sequence>
<dbReference type="RefSeq" id="WP_245785098.1">
    <property type="nucleotide sequence ID" value="NZ_FONX01000002.1"/>
</dbReference>